<reference evidence="2" key="1">
    <citation type="submission" date="2016-10" db="EMBL/GenBank/DDBJ databases">
        <title>Sequence of Gallionella enrichment culture.</title>
        <authorList>
            <person name="Poehlein A."/>
            <person name="Muehling M."/>
            <person name="Daniel R."/>
        </authorList>
    </citation>
    <scope>NUCLEOTIDE SEQUENCE</scope>
</reference>
<keyword evidence="1" id="KW-1133">Transmembrane helix</keyword>
<dbReference type="AlphaFoldDB" id="A0A1J5RJM8"/>
<feature type="transmembrane region" description="Helical" evidence="1">
    <location>
        <begin position="42"/>
        <end position="60"/>
    </location>
</feature>
<evidence type="ECO:0000313" key="2">
    <source>
        <dbReference type="EMBL" id="OIQ95658.1"/>
    </source>
</evidence>
<proteinExistence type="predicted"/>
<feature type="transmembrane region" description="Helical" evidence="1">
    <location>
        <begin position="161"/>
        <end position="179"/>
    </location>
</feature>
<feature type="transmembrane region" description="Helical" evidence="1">
    <location>
        <begin position="455"/>
        <end position="473"/>
    </location>
</feature>
<protein>
    <submittedName>
        <fullName evidence="2">Uncharacterized protein</fullName>
    </submittedName>
</protein>
<feature type="transmembrane region" description="Helical" evidence="1">
    <location>
        <begin position="428"/>
        <end position="449"/>
    </location>
</feature>
<accession>A0A1J5RJM8</accession>
<feature type="transmembrane region" description="Helical" evidence="1">
    <location>
        <begin position="385"/>
        <end position="407"/>
    </location>
</feature>
<gene>
    <name evidence="2" type="ORF">GALL_223340</name>
</gene>
<feature type="transmembrane region" description="Helical" evidence="1">
    <location>
        <begin position="350"/>
        <end position="373"/>
    </location>
</feature>
<feature type="transmembrane region" description="Helical" evidence="1">
    <location>
        <begin position="106"/>
        <end position="125"/>
    </location>
</feature>
<evidence type="ECO:0000256" key="1">
    <source>
        <dbReference type="SAM" id="Phobius"/>
    </source>
</evidence>
<sequence>MNTRAYLTILRPWQVIAFAGAEALFGWMLLRMVFPSNPAEVRVVALLVLAPMIVGSGLLWPLEYVLHHGGCALMPGVDRAFARAHARSFVVAATALTAACAWGLSGYPIVLSAGLVVTLLSMPLFFERGSLRWSDSWRMGVAALNAVAAACMLGLDRTTQTVVGLATFVISLFIAVRGFSHCFDRRRILARGRRPYVHYQVVVMAAFGLARLFRINRGGLSDAGSQSREIEFRDVDDSVWSWLGVMFRLRQVRPKMAIGSFLFLQLTFGPVLLAVMAGTDLMTKPVSFATWLQGMAGSLGGPGLVSGPYANEVILTLSIGSMVIAMQFVQTRRFRLPISRVRLADYTWTYSVLMSSAILISMALSLSATFLVLEALVLKNLQWTVVPRFGLIALMCLAALMIALTAFEGVKAGSNAWRRWDGELQAHEALLTMACLGGLGGGLVAAIGLGVRGSASLTGPAVVLLIAGSALIYRQVLRWNFRRCSFEGIDANPGKLT</sequence>
<keyword evidence="1" id="KW-0812">Transmembrane</keyword>
<comment type="caution">
    <text evidence="2">The sequence shown here is derived from an EMBL/GenBank/DDBJ whole genome shotgun (WGS) entry which is preliminary data.</text>
</comment>
<feature type="transmembrane region" description="Helical" evidence="1">
    <location>
        <begin position="137"/>
        <end position="155"/>
    </location>
</feature>
<name>A0A1J5RJM8_9ZZZZ</name>
<dbReference type="EMBL" id="MLJW01000162">
    <property type="protein sequence ID" value="OIQ95658.1"/>
    <property type="molecule type" value="Genomic_DNA"/>
</dbReference>
<keyword evidence="1" id="KW-0472">Membrane</keyword>
<feature type="transmembrane region" description="Helical" evidence="1">
    <location>
        <begin position="309"/>
        <end position="329"/>
    </location>
</feature>
<feature type="transmembrane region" description="Helical" evidence="1">
    <location>
        <begin position="12"/>
        <end position="30"/>
    </location>
</feature>
<feature type="transmembrane region" description="Helical" evidence="1">
    <location>
        <begin position="256"/>
        <end position="277"/>
    </location>
</feature>
<organism evidence="2">
    <name type="scientific">mine drainage metagenome</name>
    <dbReference type="NCBI Taxonomy" id="410659"/>
    <lineage>
        <taxon>unclassified sequences</taxon>
        <taxon>metagenomes</taxon>
        <taxon>ecological metagenomes</taxon>
    </lineage>
</organism>